<protein>
    <recommendedName>
        <fullName evidence="3">Condensin-2 complex subunit G2</fullName>
    </recommendedName>
</protein>
<dbReference type="RefSeq" id="XP_035375735.1">
    <property type="nucleotide sequence ID" value="XM_035519842.1"/>
</dbReference>
<dbReference type="Ensembl" id="ENSEEET00000058175.1">
    <property type="protein sequence ID" value="ENSEEEP00000058900.1"/>
    <property type="gene ID" value="ENSEEEG00000022861.2"/>
</dbReference>
<dbReference type="AlphaFoldDB" id="A0AAY5EPQ4"/>
<sequence length="1140" mass="128120">MSKRKELLDSVHPDKIQTFLNFIKLHKDRAEPFDLTELVHELPRTQRVELWRRAAAVLRRALEASPPERWVTRLEDASGGEVEGEESLELKRTMSVLDGVTLLCTACVDVVEDGDTCSDLLDCAHMLDSIESALPLSEMPLQRAIHWLFECWWRRGLPGKAELGWTAFVVCLENTVILKKPISELTRLCGLREVLLTVDFTSERGQSVTDPLLQCFLSASLIKREEGKRFLAFLFGWDVMFIRMIHETIKNQLQFFSRAVAADIAEVYFRAWRKASSPFLEELEMSCIQDLMQHTLLLPRTSPVHPKVRQVLTYFHQQKYRQGMDEMLHRLYKPILWKALKAVNPEVRANATLLFTEAFPVHDPALGSERVDELVQKQLDMLFALLEDARPMVRSTAVLGACSVLGRCWELLPSTIITDLLKKLLLQLANDTSSPDCRCSVFMCICVILDNRLSHPLLEKLLPALKSSLHDTSEKVRVAFVDMLLKIKAVRAAKFWKVCSMEHLLERLERDSPAVSKRIVNLLFNSFLPVSQSEEIWCERCVTMVQMNPGAARKFYRYACLYTAPTNIVKLMLMIRKCLNSCIQKGVKITDDSVSSNKENSSVLEEVLSVKDTAVMASLLEIVVILWNSVQKSLELHQDALSYITAKFASVLPEYLRVFQEERCTAPLIRLASLLPAAAVPALRSKVMAQLRKLDSGCPVPLYSQPLECVCAWGQLGGVLELVVEWLTEANPTLSERRESESRRVKFDDPAQARPGLGLDYVALLLQRPRTRDCLLALPLDQLTPLLQALSTWKEVLYSSLSEGGVSAALTETTALTAFILHTRLSIHLQHRYPEGRDFLGSLEHSMDWVEKRVLPFLVAPGEYVSEQQTTLARHIVESCMTVCRDAVRVAVGDADFNDHVLQLGSYVLLSEKGYACIPLLLSLLAEVAQDSISHNAEVQEEQLSVTLRIITNMFQKVLEVMAHRLRKDKEEGEELCGSSEDALHDFLLVTQLASEEAEVMTGIFSSLCAAVLIDVSRVLQKLSHPEEVMTPESVSDLPPLSATIIGAILKSPAVTRCFWSELSLSVNSEAIESLTGLTAVAHILAIGRKADSIQQNLKGIAMSVHTQILRHSTTLGELTDMQRVLYESAIRTLNEVLLQ</sequence>
<dbReference type="Pfam" id="PF12422">
    <property type="entry name" value="Condensin2nSMC"/>
    <property type="match status" value="1"/>
</dbReference>
<evidence type="ECO:0000313" key="2">
    <source>
        <dbReference type="Proteomes" id="UP000314983"/>
    </source>
</evidence>
<dbReference type="InterPro" id="IPR024741">
    <property type="entry name" value="Condensin2_G2"/>
</dbReference>
<evidence type="ECO:0000313" key="1">
    <source>
        <dbReference type="Ensembl" id="ENSEEEP00000058900.1"/>
    </source>
</evidence>
<dbReference type="GO" id="GO:0005634">
    <property type="term" value="C:nucleus"/>
    <property type="evidence" value="ECO:0007669"/>
    <property type="project" value="InterPro"/>
</dbReference>
<dbReference type="PANTHER" id="PTHR16199">
    <property type="entry name" value="CONDENSIN-2 COMPLEX SUBUNIT G2"/>
    <property type="match status" value="1"/>
</dbReference>
<organism evidence="1 2">
    <name type="scientific">Electrophorus electricus</name>
    <name type="common">Electric eel</name>
    <name type="synonym">Gymnotus electricus</name>
    <dbReference type="NCBI Taxonomy" id="8005"/>
    <lineage>
        <taxon>Eukaryota</taxon>
        <taxon>Metazoa</taxon>
        <taxon>Chordata</taxon>
        <taxon>Craniata</taxon>
        <taxon>Vertebrata</taxon>
        <taxon>Euteleostomi</taxon>
        <taxon>Actinopterygii</taxon>
        <taxon>Neopterygii</taxon>
        <taxon>Teleostei</taxon>
        <taxon>Ostariophysi</taxon>
        <taxon>Gymnotiformes</taxon>
        <taxon>Gymnotoidei</taxon>
        <taxon>Gymnotidae</taxon>
        <taxon>Electrophorus</taxon>
    </lineage>
</organism>
<proteinExistence type="predicted"/>
<accession>A0AAY5EPQ4</accession>
<dbReference type="SUPFAM" id="SSF48371">
    <property type="entry name" value="ARM repeat"/>
    <property type="match status" value="1"/>
</dbReference>
<reference evidence="1" key="3">
    <citation type="submission" date="2025-09" db="UniProtKB">
        <authorList>
            <consortium name="Ensembl"/>
        </authorList>
    </citation>
    <scope>IDENTIFICATION</scope>
</reference>
<reference evidence="1" key="2">
    <citation type="submission" date="2025-08" db="UniProtKB">
        <authorList>
            <consortium name="Ensembl"/>
        </authorList>
    </citation>
    <scope>IDENTIFICATION</scope>
</reference>
<dbReference type="GO" id="GO:0000070">
    <property type="term" value="P:mitotic sister chromatid segregation"/>
    <property type="evidence" value="ECO:0007669"/>
    <property type="project" value="TreeGrafter"/>
</dbReference>
<evidence type="ECO:0008006" key="3">
    <source>
        <dbReference type="Google" id="ProtNLM"/>
    </source>
</evidence>
<keyword evidence="2" id="KW-1185">Reference proteome</keyword>
<dbReference type="Proteomes" id="UP000314983">
    <property type="component" value="Chromosome 19"/>
</dbReference>
<dbReference type="GeneTree" id="ENSGT00490000043432"/>
<dbReference type="Gene3D" id="1.25.10.10">
    <property type="entry name" value="Leucine-rich Repeat Variant"/>
    <property type="match status" value="1"/>
</dbReference>
<gene>
    <name evidence="1" type="primary">NCAPG2</name>
</gene>
<dbReference type="InterPro" id="IPR016024">
    <property type="entry name" value="ARM-type_fold"/>
</dbReference>
<dbReference type="PANTHER" id="PTHR16199:SF4">
    <property type="entry name" value="CONDENSIN-2 COMPLEX SUBUNIT G2"/>
    <property type="match status" value="1"/>
</dbReference>
<reference evidence="1 2" key="1">
    <citation type="submission" date="2020-05" db="EMBL/GenBank/DDBJ databases">
        <title>Electrophorus electricus (electric eel) genome, fEleEle1, primary haplotype.</title>
        <authorList>
            <person name="Myers G."/>
            <person name="Meyer A."/>
            <person name="Fedrigo O."/>
            <person name="Formenti G."/>
            <person name="Rhie A."/>
            <person name="Tracey A."/>
            <person name="Sims Y."/>
            <person name="Jarvis E.D."/>
        </authorList>
    </citation>
    <scope>NUCLEOTIDE SEQUENCE [LARGE SCALE GENOMIC DNA]</scope>
</reference>
<dbReference type="GeneID" id="113567632"/>
<dbReference type="InterPro" id="IPR011989">
    <property type="entry name" value="ARM-like"/>
</dbReference>
<dbReference type="GO" id="GO:0000796">
    <property type="term" value="C:condensin complex"/>
    <property type="evidence" value="ECO:0007669"/>
    <property type="project" value="TreeGrafter"/>
</dbReference>
<name>A0AAY5EPQ4_ELEEL</name>